<dbReference type="EMBL" id="CM001218">
    <property type="protein sequence ID" value="AES67552.2"/>
    <property type="molecule type" value="Genomic_DNA"/>
</dbReference>
<dbReference type="InterPro" id="IPR002738">
    <property type="entry name" value="RNase_P_p30"/>
</dbReference>
<name>G7IU96_MEDTR</name>
<evidence type="ECO:0000256" key="6">
    <source>
        <dbReference type="SAM" id="MobiDB-lite"/>
    </source>
</evidence>
<dbReference type="GO" id="GO:0004526">
    <property type="term" value="F:ribonuclease P activity"/>
    <property type="evidence" value="ECO:0007669"/>
    <property type="project" value="UniProtKB-EC"/>
</dbReference>
<dbReference type="AlphaFoldDB" id="G7IU96"/>
<keyword evidence="5" id="KW-0539">Nucleus</keyword>
<organism evidence="7 10">
    <name type="scientific">Medicago truncatula</name>
    <name type="common">Barrel medic</name>
    <name type="synonym">Medicago tribuloides</name>
    <dbReference type="NCBI Taxonomy" id="3880"/>
    <lineage>
        <taxon>Eukaryota</taxon>
        <taxon>Viridiplantae</taxon>
        <taxon>Streptophyta</taxon>
        <taxon>Embryophyta</taxon>
        <taxon>Tracheophyta</taxon>
        <taxon>Spermatophyta</taxon>
        <taxon>Magnoliopsida</taxon>
        <taxon>eudicotyledons</taxon>
        <taxon>Gunneridae</taxon>
        <taxon>Pentapetalae</taxon>
        <taxon>rosids</taxon>
        <taxon>fabids</taxon>
        <taxon>Fabales</taxon>
        <taxon>Fabaceae</taxon>
        <taxon>Papilionoideae</taxon>
        <taxon>50 kb inversion clade</taxon>
        <taxon>NPAAA clade</taxon>
        <taxon>Hologalegina</taxon>
        <taxon>IRL clade</taxon>
        <taxon>Trifolieae</taxon>
        <taxon>Medicago</taxon>
    </lineage>
</organism>
<proteinExistence type="inferred from homology"/>
<accession>A0A0C3V861</accession>
<dbReference type="EC" id="3.1.26.5" evidence="8"/>
<evidence type="ECO:0000313" key="9">
    <source>
        <dbReference type="EnsemblPlants" id="AES67552"/>
    </source>
</evidence>
<dbReference type="GO" id="GO:0005655">
    <property type="term" value="C:nucleolar ribonuclease P complex"/>
    <property type="evidence" value="ECO:0000318"/>
    <property type="project" value="GO_Central"/>
</dbReference>
<dbReference type="EMBL" id="PSQE01000002">
    <property type="protein sequence ID" value="RHN76030.1"/>
    <property type="molecule type" value="Genomic_DNA"/>
</dbReference>
<dbReference type="KEGG" id="mtr:11408905"/>
<keyword evidence="4 8" id="KW-0378">Hydrolase</keyword>
<reference evidence="8" key="4">
    <citation type="journal article" date="2018" name="Nat. Plants">
        <title>Whole-genome landscape of Medicago truncatula symbiotic genes.</title>
        <authorList>
            <person name="Pecrix Y."/>
            <person name="Gamas P."/>
            <person name="Carrere S."/>
        </authorList>
    </citation>
    <scope>NUCLEOTIDE SEQUENCE</scope>
    <source>
        <tissue evidence="8">Leaves</tissue>
    </source>
</reference>
<dbReference type="OrthoDB" id="17948at2759"/>
<dbReference type="GO" id="GO:0003723">
    <property type="term" value="F:RNA binding"/>
    <property type="evidence" value="ECO:0000318"/>
    <property type="project" value="GO_Central"/>
</dbReference>
<evidence type="ECO:0000256" key="5">
    <source>
        <dbReference type="ARBA" id="ARBA00023242"/>
    </source>
</evidence>
<reference evidence="7 10" key="1">
    <citation type="journal article" date="2011" name="Nature">
        <title>The Medicago genome provides insight into the evolution of rhizobial symbioses.</title>
        <authorList>
            <person name="Young N.D."/>
            <person name="Debelle F."/>
            <person name="Oldroyd G.E."/>
            <person name="Geurts R."/>
            <person name="Cannon S.B."/>
            <person name="Udvardi M.K."/>
            <person name="Benedito V.A."/>
            <person name="Mayer K.F."/>
            <person name="Gouzy J."/>
            <person name="Schoof H."/>
            <person name="Van de Peer Y."/>
            <person name="Proost S."/>
            <person name="Cook D.R."/>
            <person name="Meyers B.C."/>
            <person name="Spannagl M."/>
            <person name="Cheung F."/>
            <person name="De Mita S."/>
            <person name="Krishnakumar V."/>
            <person name="Gundlach H."/>
            <person name="Zhou S."/>
            <person name="Mudge J."/>
            <person name="Bharti A.K."/>
            <person name="Murray J.D."/>
            <person name="Naoumkina M.A."/>
            <person name="Rosen B."/>
            <person name="Silverstein K.A."/>
            <person name="Tang H."/>
            <person name="Rombauts S."/>
            <person name="Zhao P.X."/>
            <person name="Zhou P."/>
            <person name="Barbe V."/>
            <person name="Bardou P."/>
            <person name="Bechner M."/>
            <person name="Bellec A."/>
            <person name="Berger A."/>
            <person name="Berges H."/>
            <person name="Bidwell S."/>
            <person name="Bisseling T."/>
            <person name="Choisne N."/>
            <person name="Couloux A."/>
            <person name="Denny R."/>
            <person name="Deshpande S."/>
            <person name="Dai X."/>
            <person name="Doyle J.J."/>
            <person name="Dudez A.M."/>
            <person name="Farmer A.D."/>
            <person name="Fouteau S."/>
            <person name="Franken C."/>
            <person name="Gibelin C."/>
            <person name="Gish J."/>
            <person name="Goldstein S."/>
            <person name="Gonzalez A.J."/>
            <person name="Green P.J."/>
            <person name="Hallab A."/>
            <person name="Hartog M."/>
            <person name="Hua A."/>
            <person name="Humphray S.J."/>
            <person name="Jeong D.H."/>
            <person name="Jing Y."/>
            <person name="Jocker A."/>
            <person name="Kenton S.M."/>
            <person name="Kim D.J."/>
            <person name="Klee K."/>
            <person name="Lai H."/>
            <person name="Lang C."/>
            <person name="Lin S."/>
            <person name="Macmil S.L."/>
            <person name="Magdelenat G."/>
            <person name="Matthews L."/>
            <person name="McCorrison J."/>
            <person name="Monaghan E.L."/>
            <person name="Mun J.H."/>
            <person name="Najar F.Z."/>
            <person name="Nicholson C."/>
            <person name="Noirot C."/>
            <person name="O'Bleness M."/>
            <person name="Paule C.R."/>
            <person name="Poulain J."/>
            <person name="Prion F."/>
            <person name="Qin B."/>
            <person name="Qu C."/>
            <person name="Retzel E.F."/>
            <person name="Riddle C."/>
            <person name="Sallet E."/>
            <person name="Samain S."/>
            <person name="Samson N."/>
            <person name="Sanders I."/>
            <person name="Saurat O."/>
            <person name="Scarpelli C."/>
            <person name="Schiex T."/>
            <person name="Segurens B."/>
            <person name="Severin A.J."/>
            <person name="Sherrier D.J."/>
            <person name="Shi R."/>
            <person name="Sims S."/>
            <person name="Singer S.R."/>
            <person name="Sinharoy S."/>
            <person name="Sterck L."/>
            <person name="Viollet A."/>
            <person name="Wang B.B."/>
            <person name="Wang K."/>
            <person name="Wang M."/>
            <person name="Wang X."/>
            <person name="Warfsmann J."/>
            <person name="Weissenbach J."/>
            <person name="White D.D."/>
            <person name="White J.D."/>
            <person name="Wiley G.B."/>
            <person name="Wincker P."/>
            <person name="Xing Y."/>
            <person name="Yang L."/>
            <person name="Yao Z."/>
            <person name="Ying F."/>
            <person name="Zhai J."/>
            <person name="Zhou L."/>
            <person name="Zuber A."/>
            <person name="Denarie J."/>
            <person name="Dixon R.A."/>
            <person name="May G.D."/>
            <person name="Schwartz D.C."/>
            <person name="Rogers J."/>
            <person name="Quetier F."/>
            <person name="Town C.D."/>
            <person name="Roe B.A."/>
        </authorList>
    </citation>
    <scope>NUCLEOTIDE SEQUENCE [LARGE SCALE GENOMIC DNA]</scope>
    <source>
        <strain evidence="7">A17</strain>
        <strain evidence="9 10">cv. Jemalong A17</strain>
    </source>
</reference>
<dbReference type="HOGENOM" id="CLU_023213_0_0_1"/>
<evidence type="ECO:0000313" key="10">
    <source>
        <dbReference type="Proteomes" id="UP000002051"/>
    </source>
</evidence>
<dbReference type="FunFam" id="3.20.20.140:FF:000044">
    <property type="entry name" value="Polymerase/histidinol phosphatase-like protein"/>
    <property type="match status" value="1"/>
</dbReference>
<evidence type="ECO:0000313" key="7">
    <source>
        <dbReference type="EMBL" id="AES67552.2"/>
    </source>
</evidence>
<dbReference type="InterPro" id="IPR016195">
    <property type="entry name" value="Pol/histidinol_Pase-like"/>
</dbReference>
<comment type="subcellular location">
    <subcellularLocation>
        <location evidence="1">Nucleus</location>
    </subcellularLocation>
</comment>
<evidence type="ECO:0000256" key="4">
    <source>
        <dbReference type="ARBA" id="ARBA00022801"/>
    </source>
</evidence>
<dbReference type="Gene3D" id="3.20.20.140">
    <property type="entry name" value="Metal-dependent hydrolases"/>
    <property type="match status" value="1"/>
</dbReference>
<accession>G7IU96</accession>
<reference evidence="7 10" key="2">
    <citation type="journal article" date="2014" name="BMC Genomics">
        <title>An improved genome release (version Mt4.0) for the model legume Medicago truncatula.</title>
        <authorList>
            <person name="Tang H."/>
            <person name="Krishnakumar V."/>
            <person name="Bidwell S."/>
            <person name="Rosen B."/>
            <person name="Chan A."/>
            <person name="Zhou S."/>
            <person name="Gentzbittel L."/>
            <person name="Childs K.L."/>
            <person name="Yandell M."/>
            <person name="Gundlach H."/>
            <person name="Mayer K.F."/>
            <person name="Schwartz D.C."/>
            <person name="Town C.D."/>
        </authorList>
    </citation>
    <scope>GENOME REANNOTATION</scope>
    <source>
        <strain evidence="9 10">cv. Jemalong A17</strain>
    </source>
</reference>
<dbReference type="PANTHER" id="PTHR13031:SF0">
    <property type="entry name" value="RIBONUCLEASE P PROTEIN SUBUNIT P30"/>
    <property type="match status" value="1"/>
</dbReference>
<dbReference type="PaxDb" id="3880-AES67552"/>
<feature type="compositionally biased region" description="Polar residues" evidence="6">
    <location>
        <begin position="363"/>
        <end position="375"/>
    </location>
</feature>
<evidence type="ECO:0000256" key="3">
    <source>
        <dbReference type="ARBA" id="ARBA00022694"/>
    </source>
</evidence>
<evidence type="ECO:0000313" key="8">
    <source>
        <dbReference type="EMBL" id="RHN76030.1"/>
    </source>
</evidence>
<feature type="region of interest" description="Disordered" evidence="6">
    <location>
        <begin position="363"/>
        <end position="387"/>
    </location>
</feature>
<protein>
    <submittedName>
        <fullName evidence="7">Polymerase/histidinol phosphatase-like protein, putative</fullName>
    </submittedName>
    <submittedName>
        <fullName evidence="8">Putative ribonuclease P</fullName>
        <ecNumber evidence="8">3.1.26.5</ecNumber>
    </submittedName>
</protein>
<dbReference type="GO" id="GO:0008033">
    <property type="term" value="P:tRNA processing"/>
    <property type="evidence" value="ECO:0000318"/>
    <property type="project" value="GO_Central"/>
</dbReference>
<dbReference type="Proteomes" id="UP000265566">
    <property type="component" value="Chromosome 2"/>
</dbReference>
<dbReference type="PANTHER" id="PTHR13031">
    <property type="entry name" value="RIBONUCLEASE P SUBUNIT P30"/>
    <property type="match status" value="1"/>
</dbReference>
<dbReference type="SUPFAM" id="SSF89550">
    <property type="entry name" value="PHP domain-like"/>
    <property type="match status" value="1"/>
</dbReference>
<comment type="similarity">
    <text evidence="2">Belongs to the eukaryotic/archaeal RNase P protein component 3 family.</text>
</comment>
<dbReference type="eggNOG" id="KOG2363">
    <property type="taxonomic scope" value="Eukaryota"/>
</dbReference>
<evidence type="ECO:0000256" key="1">
    <source>
        <dbReference type="ARBA" id="ARBA00004123"/>
    </source>
</evidence>
<reference evidence="9" key="3">
    <citation type="submission" date="2015-04" db="UniProtKB">
        <authorList>
            <consortium name="EnsemblPlants"/>
        </authorList>
    </citation>
    <scope>IDENTIFICATION</scope>
    <source>
        <strain evidence="9">cv. Jemalong A17</strain>
    </source>
</reference>
<dbReference type="STRING" id="3880.G7IU96"/>
<dbReference type="Gramene" id="rna12302">
    <property type="protein sequence ID" value="RHN76030.1"/>
    <property type="gene ID" value="gene12302"/>
</dbReference>
<dbReference type="Pfam" id="PF01876">
    <property type="entry name" value="RNase_P_p30"/>
    <property type="match status" value="1"/>
</dbReference>
<keyword evidence="10" id="KW-1185">Reference proteome</keyword>
<evidence type="ECO:0000256" key="2">
    <source>
        <dbReference type="ARBA" id="ARBA00007331"/>
    </source>
</evidence>
<feature type="region of interest" description="Disordered" evidence="6">
    <location>
        <begin position="1"/>
        <end position="21"/>
    </location>
</feature>
<sequence length="774" mass="85208">MGFFDLNIPYPSPTTKPSKSTIENNRTRLAVKAMELGYTGIAYNRTMKGLMSDNHRCSISPLSLSSLLNVVPFLASSAKLHRELLGVSASTPFRQYTRITVCVENTLQANALNAGNPILKTYDLVAVMPLNQNAFDVACERMAVDIISIDFSAKLPFRLKQSMVKMATQRGVVFEVSYSGLIADVQLRRQLISNAKLLIDWTRGRDIVFSSAAPSVNELRGPCDVGNLLLLFGLSKEEAKSAISKNCRVLLANALRRKRFHKEAIRVEVLSSDVASHSQELLKWDPLSSGEGDILLDDMENSGSASCKASKAAKAIDFVKILDNLPSEGYKVQDFLPGNDAVSIFSINKVNFMPVAENVNQSTPAPDNLTEQPNRANVCPKQDESSSLDGITKHHIVRCGNFSEKNVHNGTAEAFHSKEIDTETNGAKLELKNSIDSDVRMDDVEKSFTASCEASKIAKATVDTYINGNLLPVSEKANQSTPEPNNLTKQSDRLRVSLAEDERSLLSDTVATDDVVSRDDLFEKNTHNGTIQSFNSKVEIDTQTNAPKLGLPNFIDSDVDCTQLDAKSLDSQSDLCISSNVLDTLKPHENEKPLKSSVDPHNINEKVEISSPSIGVIFPATEHAKHNENNSDVNLNAHFSTMQENLPKEDFKIAEHTVVDMNSSTSVTSVGDGQFNKPETDAVEVDELPDQTPFDEMNTEDDSTAAIHSFPEVMVEDKKLVEVSTDSDQLASVQSDSGRLRVKRRTPVLFPLKRLLHMVPFKKKGKKVKRTNPK</sequence>
<keyword evidence="3" id="KW-0819">tRNA processing</keyword>
<dbReference type="Proteomes" id="UP000002051">
    <property type="component" value="Chromosome 2"/>
</dbReference>
<dbReference type="EnsemblPlants" id="AES67552">
    <property type="protein sequence ID" value="AES67552"/>
    <property type="gene ID" value="MTR_2g096090"/>
</dbReference>
<gene>
    <name evidence="9" type="primary">11408905</name>
    <name evidence="7" type="ordered locus">MTR_2g096090</name>
    <name evidence="8" type="ORF">MtrunA17_Chr2g0327631</name>
</gene>